<organism evidence="1">
    <name type="scientific">Cyclophora tenuis</name>
    <name type="common">Marine diatom</name>
    <dbReference type="NCBI Taxonomy" id="216820"/>
    <lineage>
        <taxon>Eukaryota</taxon>
        <taxon>Sar</taxon>
        <taxon>Stramenopiles</taxon>
        <taxon>Ochrophyta</taxon>
        <taxon>Bacillariophyta</taxon>
        <taxon>Fragilariophyceae</taxon>
        <taxon>Fragilariophycidae</taxon>
        <taxon>Cyclophorales</taxon>
        <taxon>Cyclophoraceae</taxon>
        <taxon>Cyclophora</taxon>
    </lineage>
</organism>
<sequence length="279" mass="32020">MECMSVGYDHVVLSAPTAARSVMMEIQQLVQHLEVHPNVHVILTDKNNRYDVGLWCDALEFVQSKSPLRYKYITLVNDSVMVLRHTRVLLDRLETNRYDLVGMSYSHTGGSFWIESYVRGFSARGIEAFQEHSCRLAPSHESFSTKRSVVDYHEIGLINEYFVQEGNEKEGKCKRKCKLSLSAVGVYPGDLPKGWIGRGDANRTWVASFNLPYWKRALLKAHFFPLAKVKMPQMIRFSTKHYPECKLSPTTLESLPESLQYIGDEWSWKQVFSATTVSE</sequence>
<proteinExistence type="predicted"/>
<gene>
    <name evidence="1" type="ORF">CTEN0397_LOCUS4490</name>
</gene>
<name>A0A7S1D1N4_CYCTE</name>
<evidence type="ECO:0000313" key="1">
    <source>
        <dbReference type="EMBL" id="CAD8933461.1"/>
    </source>
</evidence>
<reference evidence="1" key="1">
    <citation type="submission" date="2021-01" db="EMBL/GenBank/DDBJ databases">
        <authorList>
            <person name="Corre E."/>
            <person name="Pelletier E."/>
            <person name="Niang G."/>
            <person name="Scheremetjew M."/>
            <person name="Finn R."/>
            <person name="Kale V."/>
            <person name="Holt S."/>
            <person name="Cochrane G."/>
            <person name="Meng A."/>
            <person name="Brown T."/>
            <person name="Cohen L."/>
        </authorList>
    </citation>
    <scope>NUCLEOTIDE SEQUENCE</scope>
    <source>
        <strain evidence="1">ECT3854</strain>
    </source>
</reference>
<protein>
    <submittedName>
        <fullName evidence="1">Uncharacterized protein</fullName>
    </submittedName>
</protein>
<dbReference type="EMBL" id="HBFW01006895">
    <property type="protein sequence ID" value="CAD8933461.1"/>
    <property type="molecule type" value="Transcribed_RNA"/>
</dbReference>
<dbReference type="AlphaFoldDB" id="A0A7S1D1N4"/>
<accession>A0A7S1D1N4</accession>